<evidence type="ECO:0000313" key="2">
    <source>
        <dbReference type="EMBL" id="MEY2343953.1"/>
    </source>
</evidence>
<gene>
    <name evidence="2" type="ORF">I3679_006235</name>
</gene>
<accession>A0ABD5LWD5</accession>
<proteinExistence type="predicted"/>
<reference evidence="2" key="1">
    <citation type="submission" date="2021-05" db="EMBL/GenBank/DDBJ databases">
        <title>First report of NDM-5 and VEB-6 producing Proteus mirabilis isolated from blood of a sepsis patient in Kolkata, India.</title>
        <authorList>
            <person name="Halder G."/>
            <person name="Chaudhuri B."/>
            <person name="Dutta S."/>
        </authorList>
    </citation>
    <scope>NUCLEOTIDE SEQUENCE [LARGE SCALE GENOMIC DNA]</scope>
    <source>
        <strain evidence="2">7049</strain>
    </source>
</reference>
<evidence type="ECO:0000256" key="1">
    <source>
        <dbReference type="SAM" id="Phobius"/>
    </source>
</evidence>
<keyword evidence="1" id="KW-0812">Transmembrane</keyword>
<organism evidence="2">
    <name type="scientific">Proteus mirabilis</name>
    <dbReference type="NCBI Taxonomy" id="584"/>
    <lineage>
        <taxon>Bacteria</taxon>
        <taxon>Pseudomonadati</taxon>
        <taxon>Pseudomonadota</taxon>
        <taxon>Gammaproteobacteria</taxon>
        <taxon>Enterobacterales</taxon>
        <taxon>Morganellaceae</taxon>
        <taxon>Proteus</taxon>
    </lineage>
</organism>
<dbReference type="EMBL" id="JADQCH020000001">
    <property type="protein sequence ID" value="MEY2343953.1"/>
    <property type="molecule type" value="Genomic_DNA"/>
</dbReference>
<dbReference type="AlphaFoldDB" id="A0ABD5LWD5"/>
<sequence>MEKLVDIYDFIVSKQIFTTLFLVITLLVVWFLAKMIFRRIAKRLLFLFTELSDEETIEDIAKKSASIVAVTLVLYINQLLPSFSAQMNIIFETVCRAFIVINIASLLNNALDIFNIRHAKNRGTVTIRLKVILKLLR</sequence>
<name>A0ABD5LWD5_PROMI</name>
<keyword evidence="1" id="KW-1133">Transmembrane helix</keyword>
<feature type="transmembrane region" description="Helical" evidence="1">
    <location>
        <begin position="12"/>
        <end position="33"/>
    </location>
</feature>
<protein>
    <submittedName>
        <fullName evidence="2">Uncharacterized protein</fullName>
    </submittedName>
</protein>
<comment type="caution">
    <text evidence="2">The sequence shown here is derived from an EMBL/GenBank/DDBJ whole genome shotgun (WGS) entry which is preliminary data.</text>
</comment>
<keyword evidence="1" id="KW-0472">Membrane</keyword>